<dbReference type="EMBL" id="CP016379">
    <property type="protein sequence ID" value="AZR72407.1"/>
    <property type="molecule type" value="Genomic_DNA"/>
</dbReference>
<dbReference type="GO" id="GO:0005975">
    <property type="term" value="P:carbohydrate metabolic process"/>
    <property type="evidence" value="ECO:0007669"/>
    <property type="project" value="InterPro"/>
</dbReference>
<keyword evidence="1" id="KW-0812">Transmembrane</keyword>
<reference evidence="3 4" key="1">
    <citation type="submission" date="2016-07" db="EMBL/GenBank/DDBJ databases">
        <title>Genome and transcriptome analysis of iron-reducing fermentative bacteria Anoxybacter fermentans.</title>
        <authorList>
            <person name="Zeng X."/>
            <person name="Shao Z."/>
        </authorList>
    </citation>
    <scope>NUCLEOTIDE SEQUENCE [LARGE SCALE GENOMIC DNA]</scope>
    <source>
        <strain evidence="3 4">DY22613</strain>
    </source>
</reference>
<dbReference type="Gene3D" id="3.20.20.370">
    <property type="entry name" value="Glycoside hydrolase/deacetylase"/>
    <property type="match status" value="1"/>
</dbReference>
<dbReference type="OrthoDB" id="61520at2"/>
<dbReference type="GO" id="GO:0016810">
    <property type="term" value="F:hydrolase activity, acting on carbon-nitrogen (but not peptide) bonds"/>
    <property type="evidence" value="ECO:0007669"/>
    <property type="project" value="InterPro"/>
</dbReference>
<protein>
    <submittedName>
        <fullName evidence="3">Polysaccharide deacetylase</fullName>
    </submittedName>
</protein>
<dbReference type="Pfam" id="PF01522">
    <property type="entry name" value="Polysacc_deac_1"/>
    <property type="match status" value="1"/>
</dbReference>
<dbReference type="InterPro" id="IPR002509">
    <property type="entry name" value="NODB_dom"/>
</dbReference>
<keyword evidence="4" id="KW-1185">Reference proteome</keyword>
<gene>
    <name evidence="3" type="ORF">BBF96_02760</name>
</gene>
<dbReference type="KEGG" id="aft:BBF96_02760"/>
<feature type="domain" description="NodB homology" evidence="2">
    <location>
        <begin position="52"/>
        <end position="228"/>
    </location>
</feature>
<dbReference type="AlphaFoldDB" id="A0A3S9SVR4"/>
<dbReference type="PANTHER" id="PTHR10587:SF80">
    <property type="entry name" value="CHITOOLIGOSACCHARIDE DEACETYLASE"/>
    <property type="match status" value="1"/>
</dbReference>
<dbReference type="PANTHER" id="PTHR10587">
    <property type="entry name" value="GLYCOSYL TRANSFERASE-RELATED"/>
    <property type="match status" value="1"/>
</dbReference>
<evidence type="ECO:0000313" key="4">
    <source>
        <dbReference type="Proteomes" id="UP000267250"/>
    </source>
</evidence>
<feature type="transmembrane region" description="Helical" evidence="1">
    <location>
        <begin position="12"/>
        <end position="34"/>
    </location>
</feature>
<name>A0A3S9SVR4_9FIRM</name>
<proteinExistence type="predicted"/>
<keyword evidence="1" id="KW-0472">Membrane</keyword>
<dbReference type="SUPFAM" id="SSF88713">
    <property type="entry name" value="Glycoside hydrolase/deacetylase"/>
    <property type="match status" value="1"/>
</dbReference>
<accession>A0A3S9SVR4</accession>
<organism evidence="3 4">
    <name type="scientific">Anoxybacter fermentans</name>
    <dbReference type="NCBI Taxonomy" id="1323375"/>
    <lineage>
        <taxon>Bacteria</taxon>
        <taxon>Bacillati</taxon>
        <taxon>Bacillota</taxon>
        <taxon>Clostridia</taxon>
        <taxon>Halanaerobiales</taxon>
        <taxon>Anoxybacter</taxon>
    </lineage>
</organism>
<keyword evidence="1" id="KW-1133">Transmembrane helix</keyword>
<dbReference type="Proteomes" id="UP000267250">
    <property type="component" value="Chromosome"/>
</dbReference>
<evidence type="ECO:0000256" key="1">
    <source>
        <dbReference type="SAM" id="Phobius"/>
    </source>
</evidence>
<dbReference type="CDD" id="cd10950">
    <property type="entry name" value="CE4_BsYlxY_like"/>
    <property type="match status" value="1"/>
</dbReference>
<dbReference type="InterPro" id="IPR050248">
    <property type="entry name" value="Polysacc_deacetylase_ArnD"/>
</dbReference>
<sequence length="246" mass="28278">MKIYVIRIRKNFYLTLAALLVIGLFWYTDFLTLIEIPVSGVSPYYHGNPSEAKISLTINVDWGEEYIPQILKILKEKDVNATFFITGRWASKFPDLVKRIYMDGHEIGNHGYSHLHPNRLSRKELIEHIKKNEEIIYGIIGVRTNLYAPPYGEYNKRVVTVADELGYKLIMWSADTIDWQRPAPQVIIDRVMRKASNGGIVLMHPIPQTVQALPIMINKLRAKGYELVTISELLKLVQPGEKDDSK</sequence>
<evidence type="ECO:0000313" key="3">
    <source>
        <dbReference type="EMBL" id="AZR72407.1"/>
    </source>
</evidence>
<dbReference type="PROSITE" id="PS51677">
    <property type="entry name" value="NODB"/>
    <property type="match status" value="1"/>
</dbReference>
<dbReference type="GO" id="GO:0016020">
    <property type="term" value="C:membrane"/>
    <property type="evidence" value="ECO:0007669"/>
    <property type="project" value="TreeGrafter"/>
</dbReference>
<evidence type="ECO:0000259" key="2">
    <source>
        <dbReference type="PROSITE" id="PS51677"/>
    </source>
</evidence>
<dbReference type="RefSeq" id="WP_127015742.1">
    <property type="nucleotide sequence ID" value="NZ_CP016379.1"/>
</dbReference>
<dbReference type="InterPro" id="IPR011330">
    <property type="entry name" value="Glyco_hydro/deAcase_b/a-brl"/>
</dbReference>